<dbReference type="CDD" id="cd00065">
    <property type="entry name" value="FYVE_like_SF"/>
    <property type="match status" value="1"/>
</dbReference>
<dbReference type="Gene3D" id="3.30.530.20">
    <property type="match status" value="1"/>
</dbReference>
<proteinExistence type="predicted"/>
<dbReference type="SUPFAM" id="SSF57903">
    <property type="entry name" value="FYVE/PHD zinc finger"/>
    <property type="match status" value="1"/>
</dbReference>
<accession>A0A8K1CW69</accession>
<organism evidence="2 3">
    <name type="scientific">Pythium oligandrum</name>
    <name type="common">Mycoparasitic fungus</name>
    <dbReference type="NCBI Taxonomy" id="41045"/>
    <lineage>
        <taxon>Eukaryota</taxon>
        <taxon>Sar</taxon>
        <taxon>Stramenopiles</taxon>
        <taxon>Oomycota</taxon>
        <taxon>Peronosporomycetes</taxon>
        <taxon>Pythiales</taxon>
        <taxon>Pythiaceae</taxon>
        <taxon>Pythium</taxon>
    </lineage>
</organism>
<keyword evidence="3" id="KW-1185">Reference proteome</keyword>
<protein>
    <recommendedName>
        <fullName evidence="4">FYVE-type domain-containing protein</fullName>
    </recommendedName>
</protein>
<dbReference type="InterPro" id="IPR011011">
    <property type="entry name" value="Znf_FYVE_PHD"/>
</dbReference>
<dbReference type="AlphaFoldDB" id="A0A8K1CW69"/>
<dbReference type="SUPFAM" id="SSF55961">
    <property type="entry name" value="Bet v1-like"/>
    <property type="match status" value="1"/>
</dbReference>
<evidence type="ECO:0000256" key="1">
    <source>
        <dbReference type="SAM" id="MobiDB-lite"/>
    </source>
</evidence>
<dbReference type="Proteomes" id="UP000794436">
    <property type="component" value="Unassembled WGS sequence"/>
</dbReference>
<dbReference type="InterPro" id="IPR023393">
    <property type="entry name" value="START-like_dom_sf"/>
</dbReference>
<dbReference type="OrthoDB" id="103893at2759"/>
<evidence type="ECO:0000313" key="2">
    <source>
        <dbReference type="EMBL" id="TMW69815.1"/>
    </source>
</evidence>
<gene>
    <name evidence="2" type="ORF">Poli38472_001971</name>
</gene>
<evidence type="ECO:0008006" key="4">
    <source>
        <dbReference type="Google" id="ProtNLM"/>
    </source>
</evidence>
<evidence type="ECO:0000313" key="3">
    <source>
        <dbReference type="Proteomes" id="UP000794436"/>
    </source>
</evidence>
<feature type="region of interest" description="Disordered" evidence="1">
    <location>
        <begin position="386"/>
        <end position="424"/>
    </location>
</feature>
<dbReference type="PANTHER" id="PTHR13510">
    <property type="entry name" value="FYVE-FINGER-CONTAINING RAB5 EFFECTOR PROTEIN RABENOSYN-5-RELATED"/>
    <property type="match status" value="1"/>
</dbReference>
<dbReference type="InterPro" id="IPR013083">
    <property type="entry name" value="Znf_RING/FYVE/PHD"/>
</dbReference>
<comment type="caution">
    <text evidence="2">The sequence shown here is derived from an EMBL/GenBank/DDBJ whole genome shotgun (WGS) entry which is preliminary data.</text>
</comment>
<dbReference type="Gene3D" id="3.30.40.10">
    <property type="entry name" value="Zinc/RING finger domain, C3HC4 (zinc finger)"/>
    <property type="match status" value="1"/>
</dbReference>
<sequence>MKFPLPRHPYPSVVLSPRDIQQLDSLTNALLDQAVAEFEDFVHVRNRHVDTNKWNHLKTRENMHVYRAVGDHSDDPHLNKLELLMDATTGSELPISRLSMKGNNRLLGVGSIVGTLPDLLYCASAHNEDEMQIRTSYSNDECVDWRVLHKLREGSPDNPFRMHAIKWYVKSSPGVTKLVVRPRDCVLLDCVGEMTLPSGERIGYFMYHSINIPGCEPMDGFVRGLISAMYLFRTKGPNTIEVFMRSVCEMGGNVNDSIAALSVANGLIAMWKMPWGGQNKKLAWLLKQQRLKGKKPAKPAKSSQCGLCKKGYSIIRTAAACELCRQQVCSSCVTVRKISHVRSTRELVQISTAFCKNCITQASMLNATEIAHQEFVEKELHSRISSSVSSSGSRDASQTPNSSGSWTSRTAPHGVDSSTVSIETEEDWERQYQVGYKVSSGESSLVSQPSPASMDPHKMHLVAQMSQLRLAAEQTYQITKENEQVMNRAQ</sequence>
<reference evidence="2" key="1">
    <citation type="submission" date="2019-03" db="EMBL/GenBank/DDBJ databases">
        <title>Long read genome sequence of the mycoparasitic Pythium oligandrum ATCC 38472 isolated from sugarbeet rhizosphere.</title>
        <authorList>
            <person name="Gaulin E."/>
        </authorList>
    </citation>
    <scope>NUCLEOTIDE SEQUENCE</scope>
    <source>
        <strain evidence="2">ATCC 38472_TT</strain>
    </source>
</reference>
<name>A0A8K1CW69_PYTOL</name>
<feature type="compositionally biased region" description="Low complexity" evidence="1">
    <location>
        <begin position="386"/>
        <end position="397"/>
    </location>
</feature>
<dbReference type="EMBL" id="SPLM01000001">
    <property type="protein sequence ID" value="TMW69815.1"/>
    <property type="molecule type" value="Genomic_DNA"/>
</dbReference>
<feature type="compositionally biased region" description="Polar residues" evidence="1">
    <location>
        <begin position="398"/>
        <end position="422"/>
    </location>
</feature>
<dbReference type="PANTHER" id="PTHR13510:SF44">
    <property type="entry name" value="RABENOSYN-5"/>
    <property type="match status" value="1"/>
</dbReference>
<dbReference type="InterPro" id="IPR052727">
    <property type="entry name" value="Rab4/Rab5_effector"/>
</dbReference>